<dbReference type="Pfam" id="PF12937">
    <property type="entry name" value="F-box-like"/>
    <property type="match status" value="1"/>
</dbReference>
<dbReference type="CDD" id="cd22109">
    <property type="entry name" value="F-box_FBXO41"/>
    <property type="match status" value="1"/>
</dbReference>
<evidence type="ECO:0000256" key="2">
    <source>
        <dbReference type="SAM" id="MobiDB-lite"/>
    </source>
</evidence>
<feature type="compositionally biased region" description="Basic and acidic residues" evidence="2">
    <location>
        <begin position="469"/>
        <end position="480"/>
    </location>
</feature>
<organism evidence="4 5">
    <name type="scientific">Porites lobata</name>
    <dbReference type="NCBI Taxonomy" id="104759"/>
    <lineage>
        <taxon>Eukaryota</taxon>
        <taxon>Metazoa</taxon>
        <taxon>Cnidaria</taxon>
        <taxon>Anthozoa</taxon>
        <taxon>Hexacorallia</taxon>
        <taxon>Scleractinia</taxon>
        <taxon>Fungiina</taxon>
        <taxon>Poritidae</taxon>
        <taxon>Porites</taxon>
    </lineage>
</organism>
<dbReference type="PANTHER" id="PTHR15739">
    <property type="entry name" value="ZINC FINGER PROTEIN"/>
    <property type="match status" value="1"/>
</dbReference>
<feature type="domain" description="F-box" evidence="3">
    <location>
        <begin position="797"/>
        <end position="829"/>
    </location>
</feature>
<evidence type="ECO:0000313" key="5">
    <source>
        <dbReference type="Proteomes" id="UP001159405"/>
    </source>
</evidence>
<gene>
    <name evidence="4" type="ORF">PLOB_00003004</name>
</gene>
<keyword evidence="5" id="KW-1185">Reference proteome</keyword>
<dbReference type="PROSITE" id="PS50181">
    <property type="entry name" value="FBOX"/>
    <property type="match status" value="1"/>
</dbReference>
<keyword evidence="1" id="KW-0175">Coiled coil</keyword>
<reference evidence="4 5" key="1">
    <citation type="submission" date="2022-05" db="EMBL/GenBank/DDBJ databases">
        <authorList>
            <consortium name="Genoscope - CEA"/>
            <person name="William W."/>
        </authorList>
    </citation>
    <scope>NUCLEOTIDE SEQUENCE [LARGE SCALE GENOMIC DNA]</scope>
</reference>
<dbReference type="InterPro" id="IPR001810">
    <property type="entry name" value="F-box_dom"/>
</dbReference>
<feature type="region of interest" description="Disordered" evidence="2">
    <location>
        <begin position="465"/>
        <end position="491"/>
    </location>
</feature>
<proteinExistence type="predicted"/>
<dbReference type="Gene3D" id="1.20.1280.50">
    <property type="match status" value="1"/>
</dbReference>
<sequence>MSEASIMSPVGQEIEEPLNSSILFNSDSTCSSLELSQNSIATEGNCSDASMDFQIDRFSVSDTEADSAIILLKSLNSESPSSSFVSRRNDNSAILRLNNELLKAKRSNWEVVDALGKAYEDIRNLRLREQRLNANLSTCNGKRVDTNGFPESLSPPDSKIIELQLALRREEAFKTREDLRTMIEERDKLKEKLGKSESDRRLVSLTSDQRARELEISQNYINDLTANIKEKDAKIFSAQDKLISLELQIKTKDEEMEKISEEKNNLRDAVIRSEQEIEFLTEKLRKLSLPKQEHAKCFTKGTDHTQESQSFDQSDGKVSYVEENMGNFFRDETRLEKGMQYLESRHNQDMKIIQELSSKLKEWERFVKSMNDHALDANQQQLQARTKIADYIKMLEQQLHELKNNRPISIDDYGYSSKAVKQNDWGGYTDQDLREDDQVSPQMVQRTQAENANFERYLKSSQSDFDEQGVLRDVSDHDPFDSTDDMDEEDDFELASRFRSSARHLVQPDDVRMARLTTIDGFVCPHSPPGMDNAADKNTPKRPPRKTDSRKRRKLPNVTRKLSGESGHSTDSLVTRSDETASVTSFESHMSRDNARFRRGSGGGSNRRLPPVPSGEEINLSKQKIVEDRPATEPPSVMSIYKVKEGPRSVNNQSQDSGLGKSEKNDPSSPSHASHKFSFSSLRRKFSKGKESSGTHVDVDSLRKPKKGLFKQKLSLLRRRKRRRNSIGSVSSASESFRTITPLNSDKEDVADIGNEPFDWGRSQSPRTISTSYKKGGVSRKSRNVSDRHRRACLWLVFQHLNPIELCGLARVCREWREISEHPSLWKQVTLEDIPVNNMALQAVSRRCSCMQYLKLKGLKITKSRGKNHDSKPDDLSCYLERGLEFLLKAAGSSMQSLHIEDCGIFLTDRCLSLVGCYCRELKEMVYVSDTFPVCPEALWALWACRQLHTLRVPPMFPSYHPGRFNDKSLEMISNCWPNLRQLTVGGPSITSAGLIHIAKGCLRLQELELDRSILINEEIAHAMCLCGLRGLETISFTFTPVSPGAIKELLGRACPRLERIEVHIGISDYFTDVEGEVSQRKYRRIVKKLTALQEENKEFARVLWIKSDYG</sequence>
<feature type="compositionally biased region" description="Polar residues" evidence="2">
    <location>
        <begin position="566"/>
        <end position="588"/>
    </location>
</feature>
<dbReference type="EMBL" id="CALNXK010000011">
    <property type="protein sequence ID" value="CAH3043574.1"/>
    <property type="molecule type" value="Genomic_DNA"/>
</dbReference>
<feature type="compositionally biased region" description="Acidic residues" evidence="2">
    <location>
        <begin position="481"/>
        <end position="491"/>
    </location>
</feature>
<comment type="caution">
    <text evidence="4">The sequence shown here is derived from an EMBL/GenBank/DDBJ whole genome shotgun (WGS) entry which is preliminary data.</text>
</comment>
<name>A0ABN8N8Z6_9CNID</name>
<accession>A0ABN8N8Z6</accession>
<dbReference type="PANTHER" id="PTHR15739:SF5">
    <property type="entry name" value="LD23158P"/>
    <property type="match status" value="1"/>
</dbReference>
<evidence type="ECO:0000256" key="1">
    <source>
        <dbReference type="SAM" id="Coils"/>
    </source>
</evidence>
<feature type="coiled-coil region" evidence="1">
    <location>
        <begin position="179"/>
        <end position="283"/>
    </location>
</feature>
<dbReference type="InterPro" id="IPR032675">
    <property type="entry name" value="LRR_dom_sf"/>
</dbReference>
<dbReference type="Gene3D" id="3.80.10.10">
    <property type="entry name" value="Ribonuclease Inhibitor"/>
    <property type="match status" value="1"/>
</dbReference>
<dbReference type="InterPro" id="IPR052283">
    <property type="entry name" value="GenomicStab_NeuMorph_Reg"/>
</dbReference>
<feature type="compositionally biased region" description="Basic residues" evidence="2">
    <location>
        <begin position="540"/>
        <end position="555"/>
    </location>
</feature>
<evidence type="ECO:0000313" key="4">
    <source>
        <dbReference type="EMBL" id="CAH3043574.1"/>
    </source>
</evidence>
<evidence type="ECO:0000259" key="3">
    <source>
        <dbReference type="PROSITE" id="PS50181"/>
    </source>
</evidence>
<dbReference type="Proteomes" id="UP001159405">
    <property type="component" value="Unassembled WGS sequence"/>
</dbReference>
<dbReference type="SUPFAM" id="SSF52047">
    <property type="entry name" value="RNI-like"/>
    <property type="match status" value="1"/>
</dbReference>
<protein>
    <recommendedName>
        <fullName evidence="3">F-box domain-containing protein</fullName>
    </recommendedName>
</protein>
<feature type="region of interest" description="Disordered" evidence="2">
    <location>
        <begin position="522"/>
        <end position="704"/>
    </location>
</feature>
<feature type="compositionally biased region" description="Basic and acidic residues" evidence="2">
    <location>
        <begin position="688"/>
        <end position="703"/>
    </location>
</feature>